<reference evidence="2 3" key="1">
    <citation type="journal article" date="2023" name="Plants (Basel)">
        <title>Bridging the Gap: Combining Genomics and Transcriptomics Approaches to Understand Stylosanthes scabra, an Orphan Legume from the Brazilian Caatinga.</title>
        <authorList>
            <person name="Ferreira-Neto J.R.C."/>
            <person name="da Silva M.D."/>
            <person name="Binneck E."/>
            <person name="de Melo N.F."/>
            <person name="da Silva R.H."/>
            <person name="de Melo A.L.T.M."/>
            <person name="Pandolfi V."/>
            <person name="Bustamante F.O."/>
            <person name="Brasileiro-Vidal A.C."/>
            <person name="Benko-Iseppon A.M."/>
        </authorList>
    </citation>
    <scope>NUCLEOTIDE SEQUENCE [LARGE SCALE GENOMIC DNA]</scope>
    <source>
        <tissue evidence="2">Leaves</tissue>
    </source>
</reference>
<feature type="region of interest" description="Disordered" evidence="1">
    <location>
        <begin position="1"/>
        <end position="45"/>
    </location>
</feature>
<evidence type="ECO:0000313" key="3">
    <source>
        <dbReference type="Proteomes" id="UP001341840"/>
    </source>
</evidence>
<proteinExistence type="predicted"/>
<dbReference type="Proteomes" id="UP001341840">
    <property type="component" value="Unassembled WGS sequence"/>
</dbReference>
<keyword evidence="3" id="KW-1185">Reference proteome</keyword>
<evidence type="ECO:0000313" key="2">
    <source>
        <dbReference type="EMBL" id="MED6166568.1"/>
    </source>
</evidence>
<protein>
    <submittedName>
        <fullName evidence="2">Uncharacterized protein</fullName>
    </submittedName>
</protein>
<feature type="non-terminal residue" evidence="2">
    <location>
        <position position="1"/>
    </location>
</feature>
<feature type="region of interest" description="Disordered" evidence="1">
    <location>
        <begin position="57"/>
        <end position="88"/>
    </location>
</feature>
<evidence type="ECO:0000256" key="1">
    <source>
        <dbReference type="SAM" id="MobiDB-lite"/>
    </source>
</evidence>
<comment type="caution">
    <text evidence="2">The sequence shown here is derived from an EMBL/GenBank/DDBJ whole genome shotgun (WGS) entry which is preliminary data.</text>
</comment>
<name>A0ABU6V2S8_9FABA</name>
<sequence length="114" mass="12020">DVARQSVPVQGNCANAGPTTQVAAGTDSIAPRPPPVSAPQRPFRPPAQFRLKQPIFRAPTPSMPIPQIQPHYPPSASGPFRGQTHRGASHETLAAAGKATTRLFKHLPTKGSST</sequence>
<feature type="compositionally biased region" description="Pro residues" evidence="1">
    <location>
        <begin position="31"/>
        <end position="45"/>
    </location>
</feature>
<accession>A0ABU6V2S8</accession>
<dbReference type="EMBL" id="JASCZI010127227">
    <property type="protein sequence ID" value="MED6166568.1"/>
    <property type="molecule type" value="Genomic_DNA"/>
</dbReference>
<organism evidence="2 3">
    <name type="scientific">Stylosanthes scabra</name>
    <dbReference type="NCBI Taxonomy" id="79078"/>
    <lineage>
        <taxon>Eukaryota</taxon>
        <taxon>Viridiplantae</taxon>
        <taxon>Streptophyta</taxon>
        <taxon>Embryophyta</taxon>
        <taxon>Tracheophyta</taxon>
        <taxon>Spermatophyta</taxon>
        <taxon>Magnoliopsida</taxon>
        <taxon>eudicotyledons</taxon>
        <taxon>Gunneridae</taxon>
        <taxon>Pentapetalae</taxon>
        <taxon>rosids</taxon>
        <taxon>fabids</taxon>
        <taxon>Fabales</taxon>
        <taxon>Fabaceae</taxon>
        <taxon>Papilionoideae</taxon>
        <taxon>50 kb inversion clade</taxon>
        <taxon>dalbergioids sensu lato</taxon>
        <taxon>Dalbergieae</taxon>
        <taxon>Pterocarpus clade</taxon>
        <taxon>Stylosanthes</taxon>
    </lineage>
</organism>
<gene>
    <name evidence="2" type="ORF">PIB30_110637</name>
</gene>
<feature type="compositionally biased region" description="Polar residues" evidence="1">
    <location>
        <begin position="7"/>
        <end position="23"/>
    </location>
</feature>